<sequence>MAFAGNHHNLQTLESYKLCVRCNKCCKKHNEISYSYKEIIHNCSEDILLIKRKGSNSLWRPVAPLPDFPRPFKYVVCWYFTEESGCTQHGRKCTYARSSEEAALWNVMKDENLIIPKLVKMIKQNQRTLQSKSQEKRGQFDCTLCQVHIPNVEDLMNHCFTVKHRRLIFEDTSQTWKYRDPPPTYKDQKLCERSLLCEYGDNCTKAHSQEELREWQKRIKASRKRARDVDEMGLLSYQDSLLDEYRHSNDKKMIVSDTLPDVFITCDP</sequence>
<evidence type="ECO:0000313" key="3">
    <source>
        <dbReference type="Proteomes" id="UP000472270"/>
    </source>
</evidence>
<organism evidence="2 3">
    <name type="scientific">Sinocyclocheilus rhinocerous</name>
    <dbReference type="NCBI Taxonomy" id="307959"/>
    <lineage>
        <taxon>Eukaryota</taxon>
        <taxon>Metazoa</taxon>
        <taxon>Chordata</taxon>
        <taxon>Craniata</taxon>
        <taxon>Vertebrata</taxon>
        <taxon>Euteleostomi</taxon>
        <taxon>Actinopterygii</taxon>
        <taxon>Neopterygii</taxon>
        <taxon>Teleostei</taxon>
        <taxon>Ostariophysi</taxon>
        <taxon>Cypriniformes</taxon>
        <taxon>Cyprinidae</taxon>
        <taxon>Cyprininae</taxon>
        <taxon>Sinocyclocheilus</taxon>
    </lineage>
</organism>
<name>A0A673G7B6_9TELE</name>
<dbReference type="AlphaFoldDB" id="A0A673G7B6"/>
<feature type="coiled-coil region" evidence="1">
    <location>
        <begin position="205"/>
        <end position="232"/>
    </location>
</feature>
<evidence type="ECO:0008006" key="4">
    <source>
        <dbReference type="Google" id="ProtNLM"/>
    </source>
</evidence>
<keyword evidence="1" id="KW-0175">Coiled coil</keyword>
<keyword evidence="3" id="KW-1185">Reference proteome</keyword>
<evidence type="ECO:0000256" key="1">
    <source>
        <dbReference type="SAM" id="Coils"/>
    </source>
</evidence>
<reference evidence="2" key="1">
    <citation type="submission" date="2025-08" db="UniProtKB">
        <authorList>
            <consortium name="Ensembl"/>
        </authorList>
    </citation>
    <scope>IDENTIFICATION</scope>
</reference>
<accession>A0A673G7B6</accession>
<dbReference type="Ensembl" id="ENSSRHT00000008267.1">
    <property type="protein sequence ID" value="ENSSRHP00000008023.1"/>
    <property type="gene ID" value="ENSSRHG00000004697.1"/>
</dbReference>
<proteinExistence type="predicted"/>
<protein>
    <recommendedName>
        <fullName evidence="4">C3H1-type domain-containing protein</fullName>
    </recommendedName>
</protein>
<evidence type="ECO:0000313" key="2">
    <source>
        <dbReference type="Ensembl" id="ENSSRHP00000008023.1"/>
    </source>
</evidence>
<reference evidence="2" key="2">
    <citation type="submission" date="2025-09" db="UniProtKB">
        <authorList>
            <consortium name="Ensembl"/>
        </authorList>
    </citation>
    <scope>IDENTIFICATION</scope>
</reference>
<dbReference type="Proteomes" id="UP000472270">
    <property type="component" value="Unassembled WGS sequence"/>
</dbReference>